<evidence type="ECO:0000313" key="4">
    <source>
        <dbReference type="Proteomes" id="UP000077315"/>
    </source>
</evidence>
<evidence type="ECO:0000256" key="1">
    <source>
        <dbReference type="SAM" id="Coils"/>
    </source>
</evidence>
<gene>
    <name evidence="3" type="ORF">PHYBLDRAFT_146278</name>
</gene>
<reference evidence="4" key="1">
    <citation type="submission" date="2015-06" db="EMBL/GenBank/DDBJ databases">
        <title>Expansion of signal transduction pathways in fungi by whole-genome duplication.</title>
        <authorList>
            <consortium name="DOE Joint Genome Institute"/>
            <person name="Corrochano L.M."/>
            <person name="Kuo A."/>
            <person name="Marcet-Houben M."/>
            <person name="Polaino S."/>
            <person name="Salamov A."/>
            <person name="Villalobos J.M."/>
            <person name="Alvarez M.I."/>
            <person name="Avalos J."/>
            <person name="Benito E.P."/>
            <person name="Benoit I."/>
            <person name="Burger G."/>
            <person name="Camino L.P."/>
            <person name="Canovas D."/>
            <person name="Cerda-Olmedo E."/>
            <person name="Cheng J.-F."/>
            <person name="Dominguez A."/>
            <person name="Elias M."/>
            <person name="Eslava A.P."/>
            <person name="Glaser F."/>
            <person name="Grimwood J."/>
            <person name="Gutierrez G."/>
            <person name="Heitman J."/>
            <person name="Henrissat B."/>
            <person name="Iturriaga E.A."/>
            <person name="Lang B.F."/>
            <person name="Lavin J.L."/>
            <person name="Lee S."/>
            <person name="Li W."/>
            <person name="Lindquist E."/>
            <person name="Lopez-Garcia S."/>
            <person name="Luque E.M."/>
            <person name="Marcos A.T."/>
            <person name="Martin J."/>
            <person name="McCluskey K."/>
            <person name="Medina H.R."/>
            <person name="Miralles-Duran A."/>
            <person name="Miyazaki A."/>
            <person name="Munoz-Torres E."/>
            <person name="Oguiza J.A."/>
            <person name="Ohm R."/>
            <person name="Olmedo M."/>
            <person name="Orejas M."/>
            <person name="Ortiz-Castellanos L."/>
            <person name="Pisabarro A.G."/>
            <person name="Rodriguez-Romero J."/>
            <person name="Ruiz-Herrera J."/>
            <person name="Ruiz-Vazquez R."/>
            <person name="Sanz C."/>
            <person name="Schackwitz W."/>
            <person name="Schmutz J."/>
            <person name="Shahriari M."/>
            <person name="Shelest E."/>
            <person name="Silva-Franco F."/>
            <person name="Soanes D."/>
            <person name="Syed K."/>
            <person name="Tagua V.G."/>
            <person name="Talbot N.J."/>
            <person name="Thon M."/>
            <person name="De vries R.P."/>
            <person name="Wiebenga A."/>
            <person name="Yadav J.S."/>
            <person name="Braun E.L."/>
            <person name="Baker S."/>
            <person name="Garre V."/>
            <person name="Horwitz B."/>
            <person name="Torres-Martinez S."/>
            <person name="Idnurm A."/>
            <person name="Herrera-Estrella A."/>
            <person name="Gabaldon T."/>
            <person name="Grigoriev I.V."/>
        </authorList>
    </citation>
    <scope>NUCLEOTIDE SEQUENCE [LARGE SCALE GENOMIC DNA]</scope>
    <source>
        <strain evidence="4">NRRL 1555(-)</strain>
    </source>
</reference>
<protein>
    <submittedName>
        <fullName evidence="3">Uncharacterized protein</fullName>
    </submittedName>
</protein>
<keyword evidence="2" id="KW-0472">Membrane</keyword>
<dbReference type="RefSeq" id="XP_018291005.1">
    <property type="nucleotide sequence ID" value="XM_018431615.1"/>
</dbReference>
<feature type="coiled-coil region" evidence="1">
    <location>
        <begin position="27"/>
        <end position="61"/>
    </location>
</feature>
<dbReference type="Proteomes" id="UP000077315">
    <property type="component" value="Unassembled WGS sequence"/>
</dbReference>
<evidence type="ECO:0000256" key="2">
    <source>
        <dbReference type="SAM" id="Phobius"/>
    </source>
</evidence>
<dbReference type="AlphaFoldDB" id="A0A162X7G2"/>
<dbReference type="InParanoid" id="A0A162X7G2"/>
<dbReference type="VEuPathDB" id="FungiDB:PHYBLDRAFT_146278"/>
<accession>A0A162X7G2</accession>
<proteinExistence type="predicted"/>
<name>A0A162X7G2_PHYB8</name>
<keyword evidence="4" id="KW-1185">Reference proteome</keyword>
<keyword evidence="2" id="KW-1133">Transmembrane helix</keyword>
<dbReference type="EMBL" id="KV440982">
    <property type="protein sequence ID" value="OAD72965.1"/>
    <property type="molecule type" value="Genomic_DNA"/>
</dbReference>
<organism evidence="3 4">
    <name type="scientific">Phycomyces blakesleeanus (strain ATCC 8743b / DSM 1359 / FGSC 10004 / NBRC 33097 / NRRL 1555)</name>
    <dbReference type="NCBI Taxonomy" id="763407"/>
    <lineage>
        <taxon>Eukaryota</taxon>
        <taxon>Fungi</taxon>
        <taxon>Fungi incertae sedis</taxon>
        <taxon>Mucoromycota</taxon>
        <taxon>Mucoromycotina</taxon>
        <taxon>Mucoromycetes</taxon>
        <taxon>Mucorales</taxon>
        <taxon>Phycomycetaceae</taxon>
        <taxon>Phycomyces</taxon>
    </lineage>
</organism>
<feature type="transmembrane region" description="Helical" evidence="2">
    <location>
        <begin position="12"/>
        <end position="28"/>
    </location>
</feature>
<keyword evidence="1" id="KW-0175">Coiled coil</keyword>
<evidence type="ECO:0000313" key="3">
    <source>
        <dbReference type="EMBL" id="OAD72965.1"/>
    </source>
</evidence>
<dbReference type="GeneID" id="28992521"/>
<sequence>MLPSLQRNLFPALAVLILPCGYYAGVLLHEQERQARLLEQREALAEERQALLQKIKLAKEETA</sequence>
<keyword evidence="2" id="KW-0812">Transmembrane</keyword>